<evidence type="ECO:0000256" key="4">
    <source>
        <dbReference type="ARBA" id="ARBA00022989"/>
    </source>
</evidence>
<name>A0A1X7NTB0_9HYPH</name>
<dbReference type="OrthoDB" id="6079986at2"/>
<reference evidence="8" key="1">
    <citation type="submission" date="2017-04" db="EMBL/GenBank/DDBJ databases">
        <authorList>
            <person name="Varghese N."/>
            <person name="Submissions S."/>
        </authorList>
    </citation>
    <scope>NUCLEOTIDE SEQUENCE [LARGE SCALE GENOMIC DNA]</scope>
    <source>
        <strain evidence="8">B5P</strain>
    </source>
</reference>
<dbReference type="Proteomes" id="UP000193083">
    <property type="component" value="Unassembled WGS sequence"/>
</dbReference>
<evidence type="ECO:0000256" key="3">
    <source>
        <dbReference type="ARBA" id="ARBA00022692"/>
    </source>
</evidence>
<dbReference type="InterPro" id="IPR045214">
    <property type="entry name" value="Surf1/Surf4"/>
</dbReference>
<evidence type="ECO:0000256" key="5">
    <source>
        <dbReference type="ARBA" id="ARBA00023136"/>
    </source>
</evidence>
<dbReference type="CDD" id="cd06662">
    <property type="entry name" value="SURF1"/>
    <property type="match status" value="1"/>
</dbReference>
<sequence>MSRSIDDRATARGFPWALTLVTILCLAILLALGTWQVQRLAWKEALIATIDSRVSAAPVPLAEVEKTAGAGGDIEYQPVAAAGAFLHDKEQFFFATHDGQSGWYVYTPLRLADGRFVFVNRGFVPFDRKSPATREQGEVAGQVNLVGLARTAPAAKPSSLVPDNQPAENVFYWKDIAAMTANAGLDRASVLPFFIDAAKSDVPGGYPVGGVTIIDLPNNHLQYAVTWYGLAAALAGVYVAMLLRRRKPISAART</sequence>
<comment type="similarity">
    <text evidence="2 6">Belongs to the SURF1 family.</text>
</comment>
<keyword evidence="6" id="KW-1003">Cell membrane</keyword>
<comment type="caution">
    <text evidence="6">Lacks conserved residue(s) required for the propagation of feature annotation.</text>
</comment>
<keyword evidence="5 6" id="KW-0472">Membrane</keyword>
<proteinExistence type="inferred from homology"/>
<evidence type="ECO:0000256" key="2">
    <source>
        <dbReference type="ARBA" id="ARBA00007165"/>
    </source>
</evidence>
<dbReference type="Pfam" id="PF02104">
    <property type="entry name" value="SURF1"/>
    <property type="match status" value="1"/>
</dbReference>
<dbReference type="PANTHER" id="PTHR23427">
    <property type="entry name" value="SURFEIT LOCUS PROTEIN"/>
    <property type="match status" value="1"/>
</dbReference>
<evidence type="ECO:0000313" key="7">
    <source>
        <dbReference type="EMBL" id="SMH41373.1"/>
    </source>
</evidence>
<dbReference type="AlphaFoldDB" id="A0A1X7NTB0"/>
<keyword evidence="8" id="KW-1185">Reference proteome</keyword>
<evidence type="ECO:0000256" key="6">
    <source>
        <dbReference type="RuleBase" id="RU363076"/>
    </source>
</evidence>
<gene>
    <name evidence="7" type="ORF">SAMN02982922_2553</name>
</gene>
<dbReference type="PROSITE" id="PS50895">
    <property type="entry name" value="SURF1"/>
    <property type="match status" value="1"/>
</dbReference>
<keyword evidence="3 6" id="KW-0812">Transmembrane</keyword>
<organism evidence="7 8">
    <name type="scientific">Mesorhizobium australicum</name>
    <dbReference type="NCBI Taxonomy" id="536018"/>
    <lineage>
        <taxon>Bacteria</taxon>
        <taxon>Pseudomonadati</taxon>
        <taxon>Pseudomonadota</taxon>
        <taxon>Alphaproteobacteria</taxon>
        <taxon>Hyphomicrobiales</taxon>
        <taxon>Phyllobacteriaceae</taxon>
        <taxon>Mesorhizobium</taxon>
    </lineage>
</organism>
<dbReference type="InterPro" id="IPR002994">
    <property type="entry name" value="Surf1/Shy1"/>
</dbReference>
<dbReference type="GO" id="GO:0005886">
    <property type="term" value="C:plasma membrane"/>
    <property type="evidence" value="ECO:0007669"/>
    <property type="project" value="UniProtKB-SubCell"/>
</dbReference>
<comment type="subcellular location">
    <subcellularLocation>
        <location evidence="6">Cell membrane</location>
        <topology evidence="6">Multi-pass membrane protein</topology>
    </subcellularLocation>
    <subcellularLocation>
        <location evidence="1">Membrane</location>
    </subcellularLocation>
</comment>
<accession>A0A1X7NTB0</accession>
<keyword evidence="4 6" id="KW-1133">Transmembrane helix</keyword>
<dbReference type="EMBL" id="FXBL01000004">
    <property type="protein sequence ID" value="SMH41373.1"/>
    <property type="molecule type" value="Genomic_DNA"/>
</dbReference>
<dbReference type="PANTHER" id="PTHR23427:SF2">
    <property type="entry name" value="SURFEIT LOCUS PROTEIN 1"/>
    <property type="match status" value="1"/>
</dbReference>
<dbReference type="RefSeq" id="WP_085464489.1">
    <property type="nucleotide sequence ID" value="NZ_FXBL01000004.1"/>
</dbReference>
<protein>
    <recommendedName>
        <fullName evidence="6">SURF1-like protein</fullName>
    </recommendedName>
</protein>
<evidence type="ECO:0000256" key="1">
    <source>
        <dbReference type="ARBA" id="ARBA00004370"/>
    </source>
</evidence>
<evidence type="ECO:0000313" key="8">
    <source>
        <dbReference type="Proteomes" id="UP000193083"/>
    </source>
</evidence>
<feature type="transmembrane region" description="Helical" evidence="6">
    <location>
        <begin position="225"/>
        <end position="243"/>
    </location>
</feature>